<dbReference type="GO" id="GO:0016020">
    <property type="term" value="C:membrane"/>
    <property type="evidence" value="ECO:0007669"/>
    <property type="project" value="UniProtKB-SubCell"/>
</dbReference>
<protein>
    <recommendedName>
        <fullName evidence="10">Mid2 domain-containing protein</fullName>
    </recommendedName>
</protein>
<evidence type="ECO:0000256" key="7">
    <source>
        <dbReference type="SAM" id="SignalP"/>
    </source>
</evidence>
<gene>
    <name evidence="8" type="ORF">CALVIDRAFT_561519</name>
</gene>
<feature type="signal peptide" evidence="7">
    <location>
        <begin position="1"/>
        <end position="18"/>
    </location>
</feature>
<feature type="region of interest" description="Disordered" evidence="5">
    <location>
        <begin position="244"/>
        <end position="277"/>
    </location>
</feature>
<evidence type="ECO:0000313" key="9">
    <source>
        <dbReference type="Proteomes" id="UP000076738"/>
    </source>
</evidence>
<keyword evidence="7" id="KW-0732">Signal</keyword>
<evidence type="ECO:0000256" key="3">
    <source>
        <dbReference type="ARBA" id="ARBA00022989"/>
    </source>
</evidence>
<evidence type="ECO:0008006" key="10">
    <source>
        <dbReference type="Google" id="ProtNLM"/>
    </source>
</evidence>
<organism evidence="8 9">
    <name type="scientific">Calocera viscosa (strain TUFC12733)</name>
    <dbReference type="NCBI Taxonomy" id="1330018"/>
    <lineage>
        <taxon>Eukaryota</taxon>
        <taxon>Fungi</taxon>
        <taxon>Dikarya</taxon>
        <taxon>Basidiomycota</taxon>
        <taxon>Agaricomycotina</taxon>
        <taxon>Dacrymycetes</taxon>
        <taxon>Dacrymycetales</taxon>
        <taxon>Dacrymycetaceae</taxon>
        <taxon>Calocera</taxon>
    </lineage>
</organism>
<dbReference type="PANTHER" id="PTHR15549">
    <property type="entry name" value="PAIRED IMMUNOGLOBULIN-LIKE TYPE 2 RECEPTOR"/>
    <property type="match status" value="1"/>
</dbReference>
<accession>A0A167PTR7</accession>
<feature type="transmembrane region" description="Helical" evidence="6">
    <location>
        <begin position="280"/>
        <end position="302"/>
    </location>
</feature>
<sequence>MALLPLLLLLLLPPLAHGWSFTLPTPPSQCATLPLVITGGSSPYVFTFLQFPSSTNSSTGNSTWGAGRAYTLTLDLPNPIPSSSNVTESALLPFPAGSLLVVVGSDPSGYGSGGTSGVIQVGPGEAGGCLPLAPANETAALEAFRAFPDSVGQCEEQSAQFSSSLSGQVTVDTVVPLGESYRTLAPNTTGGEGWDGTVQWDISVTAGTQVAFVLGTQDGGPVLVSQLMAVQPGQETCEALGAISTTFPAPSSPTTSGAQASPTTSPPSTSASSGSKAGSIAGGVLGGIVGALLLAGGTMFLLRQYNRRRRRRRERERERQQAIGLAVWRPSAPEKLERGSWGRGYRDEPEEGHI</sequence>
<evidence type="ECO:0000256" key="1">
    <source>
        <dbReference type="ARBA" id="ARBA00004167"/>
    </source>
</evidence>
<comment type="subcellular location">
    <subcellularLocation>
        <location evidence="1">Membrane</location>
        <topology evidence="1">Single-pass membrane protein</topology>
    </subcellularLocation>
</comment>
<dbReference type="Proteomes" id="UP000076738">
    <property type="component" value="Unassembled WGS sequence"/>
</dbReference>
<evidence type="ECO:0000256" key="2">
    <source>
        <dbReference type="ARBA" id="ARBA00022692"/>
    </source>
</evidence>
<evidence type="ECO:0000256" key="4">
    <source>
        <dbReference type="ARBA" id="ARBA00023136"/>
    </source>
</evidence>
<proteinExistence type="predicted"/>
<keyword evidence="3 6" id="KW-1133">Transmembrane helix</keyword>
<name>A0A167PTR7_CALVF</name>
<dbReference type="EMBL" id="KV417273">
    <property type="protein sequence ID" value="KZO99115.1"/>
    <property type="molecule type" value="Genomic_DNA"/>
</dbReference>
<dbReference type="GO" id="GO:0071944">
    <property type="term" value="C:cell periphery"/>
    <property type="evidence" value="ECO:0007669"/>
    <property type="project" value="UniProtKB-ARBA"/>
</dbReference>
<reference evidence="8 9" key="1">
    <citation type="journal article" date="2016" name="Mol. Biol. Evol.">
        <title>Comparative Genomics of Early-Diverging Mushroom-Forming Fungi Provides Insights into the Origins of Lignocellulose Decay Capabilities.</title>
        <authorList>
            <person name="Nagy L.G."/>
            <person name="Riley R."/>
            <person name="Tritt A."/>
            <person name="Adam C."/>
            <person name="Daum C."/>
            <person name="Floudas D."/>
            <person name="Sun H."/>
            <person name="Yadav J.S."/>
            <person name="Pangilinan J."/>
            <person name="Larsson K.H."/>
            <person name="Matsuura K."/>
            <person name="Barry K."/>
            <person name="Labutti K."/>
            <person name="Kuo R."/>
            <person name="Ohm R.A."/>
            <person name="Bhattacharya S.S."/>
            <person name="Shirouzu T."/>
            <person name="Yoshinaga Y."/>
            <person name="Martin F.M."/>
            <person name="Grigoriev I.V."/>
            <person name="Hibbett D.S."/>
        </authorList>
    </citation>
    <scope>NUCLEOTIDE SEQUENCE [LARGE SCALE GENOMIC DNA]</scope>
    <source>
        <strain evidence="8 9">TUFC12733</strain>
    </source>
</reference>
<feature type="chain" id="PRO_5007891279" description="Mid2 domain-containing protein" evidence="7">
    <location>
        <begin position="19"/>
        <end position="354"/>
    </location>
</feature>
<dbReference type="InterPro" id="IPR051694">
    <property type="entry name" value="Immunoregulatory_rcpt-like"/>
</dbReference>
<dbReference type="PANTHER" id="PTHR15549:SF26">
    <property type="entry name" value="AXIAL BUDDING PATTERN PROTEIN 2-RELATED"/>
    <property type="match status" value="1"/>
</dbReference>
<evidence type="ECO:0000313" key="8">
    <source>
        <dbReference type="EMBL" id="KZO99115.1"/>
    </source>
</evidence>
<dbReference type="OrthoDB" id="3267813at2759"/>
<keyword evidence="9" id="KW-1185">Reference proteome</keyword>
<evidence type="ECO:0000256" key="5">
    <source>
        <dbReference type="SAM" id="MobiDB-lite"/>
    </source>
</evidence>
<feature type="region of interest" description="Disordered" evidence="5">
    <location>
        <begin position="335"/>
        <end position="354"/>
    </location>
</feature>
<evidence type="ECO:0000256" key="6">
    <source>
        <dbReference type="SAM" id="Phobius"/>
    </source>
</evidence>
<dbReference type="AlphaFoldDB" id="A0A167PTR7"/>
<feature type="region of interest" description="Disordered" evidence="5">
    <location>
        <begin position="308"/>
        <end position="329"/>
    </location>
</feature>
<dbReference type="STRING" id="1330018.A0A167PTR7"/>
<keyword evidence="4 6" id="KW-0472">Membrane</keyword>
<keyword evidence="2 6" id="KW-0812">Transmembrane</keyword>